<evidence type="ECO:0008006" key="8">
    <source>
        <dbReference type="Google" id="ProtNLM"/>
    </source>
</evidence>
<evidence type="ECO:0000256" key="2">
    <source>
        <dbReference type="ARBA" id="ARBA00007171"/>
    </source>
</evidence>
<dbReference type="Proteomes" id="UP000230790">
    <property type="component" value="Unassembled WGS sequence"/>
</dbReference>
<evidence type="ECO:0000313" key="6">
    <source>
        <dbReference type="EMBL" id="PJF47843.1"/>
    </source>
</evidence>
<keyword evidence="3" id="KW-0472">Membrane</keyword>
<gene>
    <name evidence="6" type="ORF">CUN48_06575</name>
</gene>
<sequence>MLSSRRLTMLAISIGLTFSIAFARAIQVQVVESPKYAAAAYDQQIETRITLAPRGAIFDRSGNPLAVSNRAYIVHVDARTLTDTATVATALAPIIGKRVDEAQRRLEAILEDRKSPTPTLSTIVAYNLSPQATSQLTQTLRSLARGGLVVDETWARVYPYGPIAGPTIGFVSLQPMGYSGVEAYYNAQLSSPIGQRRERSRLELLAITPTHSGADLVLTLDLSLQTYVEARLAQAIQDTGASGGTIIVLETQTGAVLASASWPGYDPNRAIELAGSPDARLLRDPAASDAYEPGSVLKVLTLATALELGQVTPQTIFTDTGRLVIHNKRIYNSDRGRHGRVTIEDILAHSLNVPTAQIALEMGAEAFYQRFRLFGLGHRTGVDLGNEVSGVLRTPSDPEWSRADLATNSYGQGLTATPYQVINAINVIANDGVLMQPYVVQQWRATNGEIVRKQPVPVARVISAQTARALRQVMMRATRRGTPRALVKGYPVAGKTGTADWYLNGVQQETTIVTYVGFLPADDPRITILVKLDQPQSSQWSAPTTVPVFHDVAERACQILGIPPTMD</sequence>
<dbReference type="PANTHER" id="PTHR30627">
    <property type="entry name" value="PEPTIDOGLYCAN D,D-TRANSPEPTIDASE"/>
    <property type="match status" value="1"/>
</dbReference>
<dbReference type="InterPro" id="IPR050515">
    <property type="entry name" value="Beta-lactam/transpept"/>
</dbReference>
<name>A0A2M8QDG0_9CHLR</name>
<dbReference type="PANTHER" id="PTHR30627:SF1">
    <property type="entry name" value="PEPTIDOGLYCAN D,D-TRANSPEPTIDASE FTSI"/>
    <property type="match status" value="1"/>
</dbReference>
<dbReference type="AlphaFoldDB" id="A0A2M8QDG0"/>
<evidence type="ECO:0000259" key="5">
    <source>
        <dbReference type="Pfam" id="PF03717"/>
    </source>
</evidence>
<dbReference type="GO" id="GO:0005886">
    <property type="term" value="C:plasma membrane"/>
    <property type="evidence" value="ECO:0007669"/>
    <property type="project" value="TreeGrafter"/>
</dbReference>
<dbReference type="Pfam" id="PF03717">
    <property type="entry name" value="PBP_dimer"/>
    <property type="match status" value="1"/>
</dbReference>
<dbReference type="InterPro" id="IPR005311">
    <property type="entry name" value="PBP_dimer"/>
</dbReference>
<organism evidence="6 7">
    <name type="scientific">Candidatus Thermofonsia Clade 3 bacterium</name>
    <dbReference type="NCBI Taxonomy" id="2364212"/>
    <lineage>
        <taxon>Bacteria</taxon>
        <taxon>Bacillati</taxon>
        <taxon>Chloroflexota</taxon>
        <taxon>Candidatus Thermofontia</taxon>
        <taxon>Candidatus Thermofonsia Clade 3</taxon>
    </lineage>
</organism>
<dbReference type="InterPro" id="IPR036138">
    <property type="entry name" value="PBP_dimer_sf"/>
</dbReference>
<feature type="domain" description="Penicillin-binding protein dimerisation" evidence="5">
    <location>
        <begin position="52"/>
        <end position="196"/>
    </location>
</feature>
<dbReference type="SUPFAM" id="SSF56519">
    <property type="entry name" value="Penicillin binding protein dimerisation domain"/>
    <property type="match status" value="1"/>
</dbReference>
<comment type="subcellular location">
    <subcellularLocation>
        <location evidence="1">Membrane</location>
    </subcellularLocation>
</comment>
<evidence type="ECO:0000313" key="7">
    <source>
        <dbReference type="Proteomes" id="UP000230790"/>
    </source>
</evidence>
<dbReference type="GO" id="GO:0008658">
    <property type="term" value="F:penicillin binding"/>
    <property type="evidence" value="ECO:0007669"/>
    <property type="project" value="InterPro"/>
</dbReference>
<dbReference type="InterPro" id="IPR001460">
    <property type="entry name" value="PCN-bd_Tpept"/>
</dbReference>
<dbReference type="Gene3D" id="3.40.710.10">
    <property type="entry name" value="DD-peptidase/beta-lactamase superfamily"/>
    <property type="match status" value="1"/>
</dbReference>
<dbReference type="Gene3D" id="3.30.450.330">
    <property type="match status" value="1"/>
</dbReference>
<comment type="caution">
    <text evidence="6">The sequence shown here is derived from an EMBL/GenBank/DDBJ whole genome shotgun (WGS) entry which is preliminary data.</text>
</comment>
<dbReference type="Pfam" id="PF00905">
    <property type="entry name" value="Transpeptidase"/>
    <property type="match status" value="1"/>
</dbReference>
<dbReference type="SUPFAM" id="SSF56601">
    <property type="entry name" value="beta-lactamase/transpeptidase-like"/>
    <property type="match status" value="1"/>
</dbReference>
<reference evidence="6 7" key="1">
    <citation type="submission" date="2017-11" db="EMBL/GenBank/DDBJ databases">
        <title>Evolution of Phototrophy in the Chloroflexi Phylum Driven by Horizontal Gene Transfer.</title>
        <authorList>
            <person name="Ward L.M."/>
            <person name="Hemp J."/>
            <person name="Shih P.M."/>
            <person name="Mcglynn S.E."/>
            <person name="Fischer W."/>
        </authorList>
    </citation>
    <scope>NUCLEOTIDE SEQUENCE [LARGE SCALE GENOMIC DNA]</scope>
    <source>
        <strain evidence="6">JP3_7</strain>
    </source>
</reference>
<protein>
    <recommendedName>
        <fullName evidence="8">Penicillin-binding protein 2</fullName>
    </recommendedName>
</protein>
<evidence type="ECO:0000256" key="3">
    <source>
        <dbReference type="ARBA" id="ARBA00023136"/>
    </source>
</evidence>
<proteinExistence type="inferred from homology"/>
<accession>A0A2M8QDG0</accession>
<feature type="domain" description="Penicillin-binding protein transpeptidase" evidence="4">
    <location>
        <begin position="244"/>
        <end position="553"/>
    </location>
</feature>
<dbReference type="EMBL" id="PGTN01000033">
    <property type="protein sequence ID" value="PJF47843.1"/>
    <property type="molecule type" value="Genomic_DNA"/>
</dbReference>
<evidence type="ECO:0000259" key="4">
    <source>
        <dbReference type="Pfam" id="PF00905"/>
    </source>
</evidence>
<dbReference type="InterPro" id="IPR012338">
    <property type="entry name" value="Beta-lactam/transpept-like"/>
</dbReference>
<comment type="similarity">
    <text evidence="2">Belongs to the transpeptidase family.</text>
</comment>
<dbReference type="GO" id="GO:0071555">
    <property type="term" value="P:cell wall organization"/>
    <property type="evidence" value="ECO:0007669"/>
    <property type="project" value="TreeGrafter"/>
</dbReference>
<evidence type="ECO:0000256" key="1">
    <source>
        <dbReference type="ARBA" id="ARBA00004370"/>
    </source>
</evidence>
<dbReference type="Gene3D" id="3.90.1310.10">
    <property type="entry name" value="Penicillin-binding protein 2a (Domain 2)"/>
    <property type="match status" value="1"/>
</dbReference>